<evidence type="ECO:0000313" key="2">
    <source>
        <dbReference type="EMBL" id="MBW0133898.1"/>
    </source>
</evidence>
<organism evidence="2 3">
    <name type="scientific">Pseudonocardia abyssalis</name>
    <dbReference type="NCBI Taxonomy" id="2792008"/>
    <lineage>
        <taxon>Bacteria</taxon>
        <taxon>Bacillati</taxon>
        <taxon>Actinomycetota</taxon>
        <taxon>Actinomycetes</taxon>
        <taxon>Pseudonocardiales</taxon>
        <taxon>Pseudonocardiaceae</taxon>
        <taxon>Pseudonocardia</taxon>
    </lineage>
</organism>
<evidence type="ECO:0000313" key="3">
    <source>
        <dbReference type="Proteomes" id="UP000694287"/>
    </source>
</evidence>
<comment type="caution">
    <text evidence="2">The sequence shown here is derived from an EMBL/GenBank/DDBJ whole genome shotgun (WGS) entry which is preliminary data.</text>
</comment>
<dbReference type="EMBL" id="JADQDK010000001">
    <property type="protein sequence ID" value="MBW0133898.1"/>
    <property type="molecule type" value="Genomic_DNA"/>
</dbReference>
<dbReference type="PROSITE" id="PS50902">
    <property type="entry name" value="FLAVODOXIN_LIKE"/>
    <property type="match status" value="1"/>
</dbReference>
<gene>
    <name evidence="2" type="ORF">I4I81_06480</name>
</gene>
<proteinExistence type="predicted"/>
<keyword evidence="3" id="KW-1185">Reference proteome</keyword>
<dbReference type="InterPro" id="IPR008254">
    <property type="entry name" value="Flavodoxin/NO_synth"/>
</dbReference>
<name>A0ABS6UNS4_9PSEU</name>
<accession>A0ABS6UNS4</accession>
<sequence>MDALVVVESMFGDTRRIADAVALGLGERVHARVLQVGDPDAVRAAGGADLLVVGGPTHAFGLSRPATRRAAAEQGAPGATEVGLREWLAALPPASAGRTAAAFDTRADRPRLPGSAASAAARRLRRAGYAVVARPESFRVTATPGPLVAGEEERARVWGVNLVARLVLRAGDRG</sequence>
<evidence type="ECO:0000259" key="1">
    <source>
        <dbReference type="PROSITE" id="PS50902"/>
    </source>
</evidence>
<reference evidence="2 3" key="1">
    <citation type="submission" date="2020-11" db="EMBL/GenBank/DDBJ databases">
        <title>Pseudonocardia abyssalis sp. nov. and Pseudonocardia oceani sp. nov., description and phylogenomic analysis of two novel actinomycetes isolated from the deep Southern Ocean.</title>
        <authorList>
            <person name="Parra J."/>
        </authorList>
    </citation>
    <scope>NUCLEOTIDE SEQUENCE [LARGE SCALE GENOMIC DNA]</scope>
    <source>
        <strain evidence="2 3">KRD-168</strain>
    </source>
</reference>
<dbReference type="Proteomes" id="UP000694287">
    <property type="component" value="Unassembled WGS sequence"/>
</dbReference>
<dbReference type="RefSeq" id="WP_218615885.1">
    <property type="nucleotide sequence ID" value="NZ_JADQDK010000001.1"/>
</dbReference>
<feature type="domain" description="Flavodoxin-like" evidence="1">
    <location>
        <begin position="3"/>
        <end position="163"/>
    </location>
</feature>
<protein>
    <submittedName>
        <fullName evidence="2">Flavodoxin family protein</fullName>
    </submittedName>
</protein>